<protein>
    <submittedName>
        <fullName evidence="1">Uncharacterized protein</fullName>
    </submittedName>
</protein>
<sequence>RHLERLGEEEPLPGWLMLVEPDLKDNSGAAVMVGTEPADVATGPDDPPGQILDRALRAEGAKRAAAVRELWRLVRYDPDDQNPPRPGPGVTGKLLATLNEHPLVLSLAPQNQDLAGVRSCLVSFFKGRFAAILERESSGDDAVDLVEALPGILLAEVADGVLDDLDQQERAALLRRLLSMDFVPDSPESRRTVGLYTALFREAGSVARRSMIKRVFQAAMSEAPKIRATALEGLAGLMPELVGEVRKKAFRELLDALDGAEPQEVRDAARLSLSYLGRDLTGEE</sequence>
<accession>X0TBF3</accession>
<reference evidence="1" key="1">
    <citation type="journal article" date="2014" name="Front. Microbiol.">
        <title>High frequency of phylogenetically diverse reductive dehalogenase-homologous genes in deep subseafloor sedimentary metagenomes.</title>
        <authorList>
            <person name="Kawai M."/>
            <person name="Futagami T."/>
            <person name="Toyoda A."/>
            <person name="Takaki Y."/>
            <person name="Nishi S."/>
            <person name="Hori S."/>
            <person name="Arai W."/>
            <person name="Tsubouchi T."/>
            <person name="Morono Y."/>
            <person name="Uchiyama I."/>
            <person name="Ito T."/>
            <person name="Fujiyama A."/>
            <person name="Inagaki F."/>
            <person name="Takami H."/>
        </authorList>
    </citation>
    <scope>NUCLEOTIDE SEQUENCE</scope>
    <source>
        <strain evidence="1">Expedition CK06-06</strain>
    </source>
</reference>
<dbReference type="AlphaFoldDB" id="X0TBF3"/>
<dbReference type="SUPFAM" id="SSF48371">
    <property type="entry name" value="ARM repeat"/>
    <property type="match status" value="1"/>
</dbReference>
<name>X0TBF3_9ZZZZ</name>
<evidence type="ECO:0000313" key="1">
    <source>
        <dbReference type="EMBL" id="GAF90863.1"/>
    </source>
</evidence>
<dbReference type="InterPro" id="IPR016024">
    <property type="entry name" value="ARM-type_fold"/>
</dbReference>
<gene>
    <name evidence="1" type="ORF">S01H1_25600</name>
</gene>
<feature type="non-terminal residue" evidence="1">
    <location>
        <position position="284"/>
    </location>
</feature>
<organism evidence="1">
    <name type="scientific">marine sediment metagenome</name>
    <dbReference type="NCBI Taxonomy" id="412755"/>
    <lineage>
        <taxon>unclassified sequences</taxon>
        <taxon>metagenomes</taxon>
        <taxon>ecological metagenomes</taxon>
    </lineage>
</organism>
<feature type="non-terminal residue" evidence="1">
    <location>
        <position position="1"/>
    </location>
</feature>
<comment type="caution">
    <text evidence="1">The sequence shown here is derived from an EMBL/GenBank/DDBJ whole genome shotgun (WGS) entry which is preliminary data.</text>
</comment>
<proteinExistence type="predicted"/>
<dbReference type="EMBL" id="BARS01015473">
    <property type="protein sequence ID" value="GAF90863.1"/>
    <property type="molecule type" value="Genomic_DNA"/>
</dbReference>